<dbReference type="EMBL" id="CP136986">
    <property type="protein sequence ID" value="WOS81466.1"/>
    <property type="molecule type" value="Genomic_DNA"/>
</dbReference>
<organism evidence="2 3">
    <name type="scientific">Pseudomonas aeruginosa</name>
    <dbReference type="NCBI Taxonomy" id="287"/>
    <lineage>
        <taxon>Bacteria</taxon>
        <taxon>Pseudomonadati</taxon>
        <taxon>Pseudomonadota</taxon>
        <taxon>Gammaproteobacteria</taxon>
        <taxon>Pseudomonadales</taxon>
        <taxon>Pseudomonadaceae</taxon>
        <taxon>Pseudomonas</taxon>
    </lineage>
</organism>
<dbReference type="Pfam" id="PF10138">
    <property type="entry name" value="vWA-TerF-like"/>
    <property type="match status" value="1"/>
</dbReference>
<dbReference type="InterPro" id="IPR019303">
    <property type="entry name" value="vWA_TerF_C"/>
</dbReference>
<dbReference type="AlphaFoldDB" id="A0AAQ3R4W1"/>
<evidence type="ECO:0000313" key="2">
    <source>
        <dbReference type="EMBL" id="WOS81466.1"/>
    </source>
</evidence>
<reference evidence="2" key="1">
    <citation type="submission" date="2023-06" db="EMBL/GenBank/DDBJ databases">
        <authorList>
            <consortium name="Clinical and Environmental Microbiology Branch: Whole genome sequencing antimicrobial resistance pathogens in the healthcare setting"/>
        </authorList>
    </citation>
    <scope>NUCLEOTIDE SEQUENCE</scope>
    <source>
        <strain evidence="2">2021CK-01020</strain>
    </source>
</reference>
<accession>A0AAQ3R4W1</accession>
<sequence length="58" mass="6892">MPWACTRFERLEPNPALLEQWLFALDDLHQVTEERLYDQLMEEFPSWIREASAKGIIG</sequence>
<dbReference type="Proteomes" id="UP001297540">
    <property type="component" value="Chromosome"/>
</dbReference>
<evidence type="ECO:0000313" key="3">
    <source>
        <dbReference type="Proteomes" id="UP001297540"/>
    </source>
</evidence>
<evidence type="ECO:0000259" key="1">
    <source>
        <dbReference type="Pfam" id="PF10138"/>
    </source>
</evidence>
<gene>
    <name evidence="2" type="ORF">L4V69_15595</name>
</gene>
<name>A0AAQ3R4W1_PSEAI</name>
<dbReference type="RefSeq" id="WP_305955039.1">
    <property type="nucleotide sequence ID" value="NZ_AP014622.1"/>
</dbReference>
<feature type="domain" description="vWA found in TerF C terminus" evidence="1">
    <location>
        <begin position="22"/>
        <end position="57"/>
    </location>
</feature>
<proteinExistence type="predicted"/>
<reference evidence="2" key="2">
    <citation type="submission" date="2023-10" db="EMBL/GenBank/DDBJ databases">
        <title>Pathogen: clinical or host-associated sample.</title>
        <authorList>
            <person name="Hergert J."/>
            <person name="Casey R."/>
            <person name="Wagner J."/>
            <person name="Young E.L."/>
            <person name="Oakeson K.F."/>
        </authorList>
    </citation>
    <scope>NUCLEOTIDE SEQUENCE</scope>
    <source>
        <strain evidence="2">2021CK-01020</strain>
    </source>
</reference>
<protein>
    <submittedName>
        <fullName evidence="2">VWA domain-containing protein</fullName>
    </submittedName>
</protein>